<dbReference type="PANTHER" id="PTHR35841:SF1">
    <property type="entry name" value="PHOSPHONATES-BINDING PERIPLASMIC PROTEIN"/>
    <property type="match status" value="1"/>
</dbReference>
<name>A0A7Y9I3W2_9ACTN</name>
<keyword evidence="4" id="KW-1185">Reference proteome</keyword>
<comment type="similarity">
    <text evidence="1">Belongs to the phosphate/phosphite/phosphonate binding protein family.</text>
</comment>
<sequence>MKVGPLSRGKVALSTRKGQAVLAAALLVGAGFLAGCGESAVAGPEPGADPDVLMLGHIPSENSSNIDEEYGLVMEVIEKETGKKVEFQPATSYAAVIEAQRAGKVQLASYGPFSYVVAKDSGVPVSILGFLADDKESTGGYHSLGLVPKDSPIKDLAGFKGKKVCFVDPTSTSGNLYPSAGLLESGLDPKKDVTPVFAGGHDSSAIAVATGQCDAGFAHDGMIPQLEESGQIPAGSLRTVWTSELIPSSPIVMSDTLSAPLKEKLTDIFSNKLNVDWLSANGYCDSADACTLPGEEVWGYKTIDDATYDGIRKVCEVTKADSCQAG</sequence>
<evidence type="ECO:0000313" key="4">
    <source>
        <dbReference type="Proteomes" id="UP000569914"/>
    </source>
</evidence>
<evidence type="ECO:0000256" key="2">
    <source>
        <dbReference type="ARBA" id="ARBA00022729"/>
    </source>
</evidence>
<dbReference type="RefSeq" id="WP_179748791.1">
    <property type="nucleotide sequence ID" value="NZ_JACCBU010000001.1"/>
</dbReference>
<dbReference type="Gene3D" id="3.40.190.10">
    <property type="entry name" value="Periplasmic binding protein-like II"/>
    <property type="match status" value="2"/>
</dbReference>
<dbReference type="AlphaFoldDB" id="A0A7Y9I3W2"/>
<dbReference type="GO" id="GO:0055085">
    <property type="term" value="P:transmembrane transport"/>
    <property type="evidence" value="ECO:0007669"/>
    <property type="project" value="InterPro"/>
</dbReference>
<dbReference type="CDD" id="cd01071">
    <property type="entry name" value="PBP2_PhnD_like"/>
    <property type="match status" value="1"/>
</dbReference>
<evidence type="ECO:0000256" key="1">
    <source>
        <dbReference type="ARBA" id="ARBA00007162"/>
    </source>
</evidence>
<organism evidence="3 4">
    <name type="scientific">Microlunatus parietis</name>
    <dbReference type="NCBI Taxonomy" id="682979"/>
    <lineage>
        <taxon>Bacteria</taxon>
        <taxon>Bacillati</taxon>
        <taxon>Actinomycetota</taxon>
        <taxon>Actinomycetes</taxon>
        <taxon>Propionibacteriales</taxon>
        <taxon>Propionibacteriaceae</taxon>
        <taxon>Microlunatus</taxon>
    </lineage>
</organism>
<keyword evidence="2" id="KW-0732">Signal</keyword>
<dbReference type="SUPFAM" id="SSF53850">
    <property type="entry name" value="Periplasmic binding protein-like II"/>
    <property type="match status" value="1"/>
</dbReference>
<accession>A0A7Y9I3W2</accession>
<dbReference type="Proteomes" id="UP000569914">
    <property type="component" value="Unassembled WGS sequence"/>
</dbReference>
<dbReference type="EMBL" id="JACCBU010000001">
    <property type="protein sequence ID" value="NYE69798.1"/>
    <property type="molecule type" value="Genomic_DNA"/>
</dbReference>
<gene>
    <name evidence="3" type="ORF">BKA15_001127</name>
</gene>
<dbReference type="GO" id="GO:0043190">
    <property type="term" value="C:ATP-binding cassette (ABC) transporter complex"/>
    <property type="evidence" value="ECO:0007669"/>
    <property type="project" value="InterPro"/>
</dbReference>
<evidence type="ECO:0000313" key="3">
    <source>
        <dbReference type="EMBL" id="NYE69798.1"/>
    </source>
</evidence>
<protein>
    <submittedName>
        <fullName evidence="3">Phosphonate transport system substrate-binding protein</fullName>
    </submittedName>
</protein>
<reference evidence="3 4" key="1">
    <citation type="submission" date="2020-07" db="EMBL/GenBank/DDBJ databases">
        <title>Sequencing the genomes of 1000 actinobacteria strains.</title>
        <authorList>
            <person name="Klenk H.-P."/>
        </authorList>
    </citation>
    <scope>NUCLEOTIDE SEQUENCE [LARGE SCALE GENOMIC DNA]</scope>
    <source>
        <strain evidence="3 4">DSM 22083</strain>
    </source>
</reference>
<dbReference type="NCBIfam" id="TIGR01098">
    <property type="entry name" value="3A0109s03R"/>
    <property type="match status" value="1"/>
</dbReference>
<proteinExistence type="inferred from homology"/>
<dbReference type="PANTHER" id="PTHR35841">
    <property type="entry name" value="PHOSPHONATES-BINDING PERIPLASMIC PROTEIN"/>
    <property type="match status" value="1"/>
</dbReference>
<dbReference type="InterPro" id="IPR005770">
    <property type="entry name" value="PhnD"/>
</dbReference>
<comment type="caution">
    <text evidence="3">The sequence shown here is derived from an EMBL/GenBank/DDBJ whole genome shotgun (WGS) entry which is preliminary data.</text>
</comment>
<dbReference type="Pfam" id="PF12974">
    <property type="entry name" value="Phosphonate-bd"/>
    <property type="match status" value="1"/>
</dbReference>